<comment type="caution">
    <text evidence="2">The sequence shown here is derived from an EMBL/GenBank/DDBJ whole genome shotgun (WGS) entry which is preliminary data.</text>
</comment>
<dbReference type="EMBL" id="SNYM01000015">
    <property type="protein sequence ID" value="TDQ46036.1"/>
    <property type="molecule type" value="Genomic_DNA"/>
</dbReference>
<feature type="chain" id="PRO_5020705013" description="Solute-binding protein family 3/N-terminal domain-containing protein" evidence="1">
    <location>
        <begin position="25"/>
        <end position="262"/>
    </location>
</feature>
<protein>
    <recommendedName>
        <fullName evidence="4">Solute-binding protein family 3/N-terminal domain-containing protein</fullName>
    </recommendedName>
</protein>
<feature type="signal peptide" evidence="1">
    <location>
        <begin position="1"/>
        <end position="24"/>
    </location>
</feature>
<evidence type="ECO:0000256" key="1">
    <source>
        <dbReference type="SAM" id="SignalP"/>
    </source>
</evidence>
<evidence type="ECO:0000313" key="2">
    <source>
        <dbReference type="EMBL" id="TDQ46036.1"/>
    </source>
</evidence>
<reference evidence="2 3" key="1">
    <citation type="submission" date="2019-03" db="EMBL/GenBank/DDBJ databases">
        <title>Genomic Encyclopedia of Type Strains, Phase IV (KMG-IV): sequencing the most valuable type-strain genomes for metagenomic binning, comparative biology and taxonomic classification.</title>
        <authorList>
            <person name="Goeker M."/>
        </authorList>
    </citation>
    <scope>NUCLEOTIDE SEQUENCE [LARGE SCALE GENOMIC DNA]</scope>
    <source>
        <strain evidence="2 3">DSM 103792</strain>
    </source>
</reference>
<keyword evidence="1" id="KW-0732">Signal</keyword>
<dbReference type="AlphaFoldDB" id="A0A4R6UIW7"/>
<evidence type="ECO:0000313" key="3">
    <source>
        <dbReference type="Proteomes" id="UP000295375"/>
    </source>
</evidence>
<gene>
    <name evidence="2" type="ORF">EV696_11530</name>
</gene>
<evidence type="ECO:0008006" key="4">
    <source>
        <dbReference type="Google" id="ProtNLM"/>
    </source>
</evidence>
<dbReference type="RefSeq" id="WP_157591268.1">
    <property type="nucleotide sequence ID" value="NZ_CP037953.1"/>
</dbReference>
<accession>A0A4R6UIW7</accession>
<sequence>MLKGRWRIPIFVWALTCWFGSANSADKSMLSERDPSIRVVVPMVSHWSADTADSPLTVAMKRVLLSMPVSTELIFVQQNRGIEMFLRHEVDCLLGADRSMLRHLADFPVLESTPFLPMELRVFNLPPAEPVRDREALKTLRLGAQPAARASMVTGLGIKAAEIDIASDISQNVEKLKRGRVDALVIGWPKAHHLLSGLQSDPGLVLERWNEAVLCHPDEPRRQFVEVLNDAIRQNQKSGEIPPPDIDAWLSWRPWQGAASRQ</sequence>
<organism evidence="2 3">
    <name type="scientific">Permianibacter aggregans</name>
    <dbReference type="NCBI Taxonomy" id="1510150"/>
    <lineage>
        <taxon>Bacteria</taxon>
        <taxon>Pseudomonadati</taxon>
        <taxon>Pseudomonadota</taxon>
        <taxon>Gammaproteobacteria</taxon>
        <taxon>Pseudomonadales</taxon>
        <taxon>Pseudomonadaceae</taxon>
        <taxon>Permianibacter</taxon>
    </lineage>
</organism>
<keyword evidence="3" id="KW-1185">Reference proteome</keyword>
<dbReference type="SUPFAM" id="SSF53850">
    <property type="entry name" value="Periplasmic binding protein-like II"/>
    <property type="match status" value="1"/>
</dbReference>
<proteinExistence type="predicted"/>
<dbReference type="Proteomes" id="UP000295375">
    <property type="component" value="Unassembled WGS sequence"/>
</dbReference>
<name>A0A4R6UIW7_9GAMM</name>